<dbReference type="EMBL" id="JAKMYX010000153">
    <property type="protein sequence ID" value="MDH5924022.1"/>
    <property type="molecule type" value="Genomic_DNA"/>
</dbReference>
<evidence type="ECO:0000313" key="3">
    <source>
        <dbReference type="Proteomes" id="UP001159663"/>
    </source>
</evidence>
<accession>A0AA43G1Z4</accession>
<evidence type="ECO:0000256" key="1">
    <source>
        <dbReference type="SAM" id="Phobius"/>
    </source>
</evidence>
<proteinExistence type="predicted"/>
<evidence type="ECO:0000313" key="2">
    <source>
        <dbReference type="EMBL" id="MDH5924022.1"/>
    </source>
</evidence>
<keyword evidence="1" id="KW-1133">Transmembrane helix</keyword>
<dbReference type="RefSeq" id="WP_185743099.1">
    <property type="nucleotide sequence ID" value="NZ_CAWNUF010000091.1"/>
</dbReference>
<dbReference type="Proteomes" id="UP001159663">
    <property type="component" value="Unassembled WGS sequence"/>
</dbReference>
<name>A0AA43G1Z4_VIBSP</name>
<keyword evidence="1" id="KW-0472">Membrane</keyword>
<protein>
    <submittedName>
        <fullName evidence="2">Uncharacterized protein</fullName>
    </submittedName>
</protein>
<feature type="transmembrane region" description="Helical" evidence="1">
    <location>
        <begin position="111"/>
        <end position="135"/>
    </location>
</feature>
<feature type="transmembrane region" description="Helical" evidence="1">
    <location>
        <begin position="23"/>
        <end position="42"/>
    </location>
</feature>
<comment type="caution">
    <text evidence="2">The sequence shown here is derived from an EMBL/GenBank/DDBJ whole genome shotgun (WGS) entry which is preliminary data.</text>
</comment>
<feature type="transmembrane region" description="Helical" evidence="1">
    <location>
        <begin position="62"/>
        <end position="81"/>
    </location>
</feature>
<dbReference type="AlphaFoldDB" id="A0AA43G1Z4"/>
<reference evidence="2" key="1">
    <citation type="submission" date="2022-01" db="EMBL/GenBank/DDBJ databases">
        <title>Vibrio aestuarianus Clade A and Clade B isolates are associated with Pacific oyster (Crassostrea gigas) disease outbreaks across Ireland.</title>
        <authorList>
            <person name="Coyle N."/>
            <person name="O'Toole C."/>
            <person name="Thomas J.C.L."/>
            <person name="Ryder D."/>
            <person name="Cheslett D."/>
            <person name="Feist S."/>
            <person name="Bean T."/>
            <person name="Joseph A."/>
            <person name="Waina A."/>
            <person name="Feil E."/>
            <person name="Verner-Jeffreys D.W."/>
        </authorList>
    </citation>
    <scope>NUCLEOTIDE SEQUENCE</scope>
    <source>
        <strain evidence="2">S/17/14 A</strain>
    </source>
</reference>
<keyword evidence="1" id="KW-0812">Transmembrane</keyword>
<organism evidence="2 3">
    <name type="scientific">Vibrio splendidus</name>
    <dbReference type="NCBI Taxonomy" id="29497"/>
    <lineage>
        <taxon>Bacteria</taxon>
        <taxon>Pseudomonadati</taxon>
        <taxon>Pseudomonadota</taxon>
        <taxon>Gammaproteobacteria</taxon>
        <taxon>Vibrionales</taxon>
        <taxon>Vibrionaceae</taxon>
        <taxon>Vibrio</taxon>
    </lineage>
</organism>
<sequence>MMTKEYEMFNQHQQDVRARADSLGKAVFVLSGGALTVSIGIFLKSDRLPLTDSALMAIKYSWWLLFAAIVFGVAMLATIIVRDYRFGERWRKVLDKVPNIDASGKPAKLELLIVVLGVLGIIAFILGMFGLAFVATETVIGFHA</sequence>
<gene>
    <name evidence="2" type="ORF">L8R85_23695</name>
</gene>